<evidence type="ECO:0000256" key="2">
    <source>
        <dbReference type="ARBA" id="ARBA00005156"/>
    </source>
</evidence>
<dbReference type="InterPro" id="IPR042263">
    <property type="entry name" value="DPH1/DPH2_1"/>
</dbReference>
<dbReference type="Gene3D" id="3.40.50.11860">
    <property type="entry name" value="Diphthamide synthesis DPH1/DPH2 domain 3"/>
    <property type="match status" value="1"/>
</dbReference>
<dbReference type="InterPro" id="IPR042265">
    <property type="entry name" value="DPH1/DPH2_3"/>
</dbReference>
<keyword evidence="4 7" id="KW-0479">Metal-binding</keyword>
<proteinExistence type="inferred from homology"/>
<evidence type="ECO:0000313" key="11">
    <source>
        <dbReference type="Proteomes" id="UP000054270"/>
    </source>
</evidence>
<evidence type="ECO:0000256" key="5">
    <source>
        <dbReference type="ARBA" id="ARBA00023004"/>
    </source>
</evidence>
<comment type="pathway">
    <text evidence="2 7">Protein modification; peptidyl-diphthamide biosynthesis.</text>
</comment>
<keyword evidence="9" id="KW-0812">Transmembrane</keyword>
<dbReference type="AlphaFoldDB" id="A0A0D2P6L4"/>
<dbReference type="OrthoDB" id="449241at2759"/>
<accession>A0A0D2P6L4</accession>
<evidence type="ECO:0000313" key="10">
    <source>
        <dbReference type="EMBL" id="KJA16045.1"/>
    </source>
</evidence>
<dbReference type="InterPro" id="IPR016435">
    <property type="entry name" value="DPH1/DPH2"/>
</dbReference>
<dbReference type="Pfam" id="PF01866">
    <property type="entry name" value="Diphthamide_syn"/>
    <property type="match status" value="1"/>
</dbReference>
<dbReference type="Gene3D" id="3.40.50.11840">
    <property type="entry name" value="Diphthamide synthesis DPH1/DPH2 domain 1"/>
    <property type="match status" value="1"/>
</dbReference>
<keyword evidence="6 7" id="KW-0411">Iron-sulfur</keyword>
<dbReference type="UniPathway" id="UPA00559"/>
<keyword evidence="11" id="KW-1185">Reference proteome</keyword>
<dbReference type="PANTHER" id="PTHR10762">
    <property type="entry name" value="DIPHTHAMIDE BIOSYNTHESIS PROTEIN"/>
    <property type="match status" value="1"/>
</dbReference>
<evidence type="ECO:0000256" key="3">
    <source>
        <dbReference type="ARBA" id="ARBA00006179"/>
    </source>
</evidence>
<dbReference type="FunFam" id="3.40.50.11860:FF:000001">
    <property type="entry name" value="2-(3-amino-3-carboxypropyl)histidine synthase subunit 2"/>
    <property type="match status" value="1"/>
</dbReference>
<dbReference type="NCBIfam" id="TIGR00322">
    <property type="entry name" value="diphth2_R"/>
    <property type="match status" value="1"/>
</dbReference>
<evidence type="ECO:0000256" key="6">
    <source>
        <dbReference type="ARBA" id="ARBA00023014"/>
    </source>
</evidence>
<comment type="similarity">
    <text evidence="3 7">Belongs to the DPH1/DPH2 family. DPH2 subfamily.</text>
</comment>
<feature type="region of interest" description="Disordered" evidence="8">
    <location>
        <begin position="438"/>
        <end position="465"/>
    </location>
</feature>
<dbReference type="OMA" id="QIWNENH"/>
<keyword evidence="5 7" id="KW-0408">Iron</keyword>
<dbReference type="GO" id="GO:0017183">
    <property type="term" value="P:protein histidyl modification to diphthamide"/>
    <property type="evidence" value="ECO:0007669"/>
    <property type="project" value="UniProtKB-UniPathway"/>
</dbReference>
<dbReference type="GO" id="GO:0046872">
    <property type="term" value="F:metal ion binding"/>
    <property type="evidence" value="ECO:0007669"/>
    <property type="project" value="UniProtKB-KW"/>
</dbReference>
<evidence type="ECO:0000256" key="8">
    <source>
        <dbReference type="SAM" id="MobiDB-lite"/>
    </source>
</evidence>
<gene>
    <name evidence="10" type="ORF">HYPSUDRAFT_71650</name>
</gene>
<dbReference type="PANTHER" id="PTHR10762:SF2">
    <property type="entry name" value="2-(3-AMINO-3-CARBOXYPROPYL)HISTIDINE SYNTHASE SUBUNIT 2"/>
    <property type="match status" value="1"/>
</dbReference>
<dbReference type="SFLD" id="SFLDF00408">
    <property type="entry name" value="Diphthamide_biosynthesis_famil"/>
    <property type="match status" value="1"/>
</dbReference>
<sequence length="561" mass="60147">MPSSAEHTTSFAASGEDALTRPLEIRDAELAAAAARPGGDFATFYEIERTARELVAGRYRRIALQFPDELLCNSVPVFRALTQRIAELCAEEIISRSIIPSDDGNPQGSGLQQGAPVAADEGAPELYVLADTSYGSCCVDEVAAQHANADALVHYGHACMTLTSRLPVIYVFGRKEIDVPHCVAALLGAYDAETEDGGTGTYSETQAILLTHDAAYTHAADALLSALRATLAIRSSQLAVLYEKIGTSSRPAEELSKLTTQAPSTDVPAQKTAIFYVGGESLGLTNLLMTNAGCEVYTVDPHTGVAVRASARTNRLLMRRYAAVQKARDADVFGILVGTLGVAAYLPLIAHLRRALAARRKKSYTISVGRLAPAKLANFLEIECFVLVACPENSLVDDKEFLRPIVTPFELEVALQSEPRWEGTYVLDFTQLLADAQQSPPLPSGATTEEEAGADISRGDDSEQPAFSLVTGTYRHTKTFGRAERDGRGREGAEPASAVVLRNQDGALAVMEDSAAGRFLAQRTYQGLELRLGADAPGVLEQGRSGIARGYQDDRAHQDML</sequence>
<dbReference type="InterPro" id="IPR010014">
    <property type="entry name" value="DHP2"/>
</dbReference>
<name>A0A0D2P6L4_HYPSF</name>
<dbReference type="EMBL" id="KN817629">
    <property type="protein sequence ID" value="KJA16045.1"/>
    <property type="molecule type" value="Genomic_DNA"/>
</dbReference>
<dbReference type="SFLD" id="SFLDG01121">
    <property type="entry name" value="Diphthamide_biosynthesis"/>
    <property type="match status" value="1"/>
</dbReference>
<comment type="cofactor">
    <cofactor evidence="1">
        <name>[4Fe-4S] cluster</name>
        <dbReference type="ChEBI" id="CHEBI:49883"/>
    </cofactor>
</comment>
<evidence type="ECO:0000256" key="7">
    <source>
        <dbReference type="RuleBase" id="RU364133"/>
    </source>
</evidence>
<reference evidence="11" key="1">
    <citation type="submission" date="2014-04" db="EMBL/GenBank/DDBJ databases">
        <title>Evolutionary Origins and Diversification of the Mycorrhizal Mutualists.</title>
        <authorList>
            <consortium name="DOE Joint Genome Institute"/>
            <consortium name="Mycorrhizal Genomics Consortium"/>
            <person name="Kohler A."/>
            <person name="Kuo A."/>
            <person name="Nagy L.G."/>
            <person name="Floudas D."/>
            <person name="Copeland A."/>
            <person name="Barry K.W."/>
            <person name="Cichocki N."/>
            <person name="Veneault-Fourrey C."/>
            <person name="LaButti K."/>
            <person name="Lindquist E.A."/>
            <person name="Lipzen A."/>
            <person name="Lundell T."/>
            <person name="Morin E."/>
            <person name="Murat C."/>
            <person name="Riley R."/>
            <person name="Ohm R."/>
            <person name="Sun H."/>
            <person name="Tunlid A."/>
            <person name="Henrissat B."/>
            <person name="Grigoriev I.V."/>
            <person name="Hibbett D.S."/>
            <person name="Martin F."/>
        </authorList>
    </citation>
    <scope>NUCLEOTIDE SEQUENCE [LARGE SCALE GENOMIC DNA]</scope>
    <source>
        <strain evidence="11">FD-334 SS-4</strain>
    </source>
</reference>
<evidence type="ECO:0000256" key="1">
    <source>
        <dbReference type="ARBA" id="ARBA00001966"/>
    </source>
</evidence>
<keyword evidence="7" id="KW-0963">Cytoplasm</keyword>
<organism evidence="10 11">
    <name type="scientific">Hypholoma sublateritium (strain FD-334 SS-4)</name>
    <dbReference type="NCBI Taxonomy" id="945553"/>
    <lineage>
        <taxon>Eukaryota</taxon>
        <taxon>Fungi</taxon>
        <taxon>Dikarya</taxon>
        <taxon>Basidiomycota</taxon>
        <taxon>Agaricomycotina</taxon>
        <taxon>Agaricomycetes</taxon>
        <taxon>Agaricomycetidae</taxon>
        <taxon>Agaricales</taxon>
        <taxon>Agaricineae</taxon>
        <taxon>Strophariaceae</taxon>
        <taxon>Hypholoma</taxon>
    </lineage>
</organism>
<dbReference type="GO" id="GO:0005737">
    <property type="term" value="C:cytoplasm"/>
    <property type="evidence" value="ECO:0007669"/>
    <property type="project" value="UniProtKB-SubCell"/>
</dbReference>
<evidence type="ECO:0000256" key="4">
    <source>
        <dbReference type="ARBA" id="ARBA00022723"/>
    </source>
</evidence>
<dbReference type="Proteomes" id="UP000054270">
    <property type="component" value="Unassembled WGS sequence"/>
</dbReference>
<keyword evidence="9" id="KW-0472">Membrane</keyword>
<evidence type="ECO:0000256" key="9">
    <source>
        <dbReference type="SAM" id="Phobius"/>
    </source>
</evidence>
<dbReference type="STRING" id="945553.A0A0D2P6L4"/>
<feature type="transmembrane region" description="Helical" evidence="9">
    <location>
        <begin position="332"/>
        <end position="352"/>
    </location>
</feature>
<dbReference type="NCBIfam" id="TIGR00272">
    <property type="entry name" value="DPH2"/>
    <property type="match status" value="1"/>
</dbReference>
<dbReference type="SFLD" id="SFLDS00032">
    <property type="entry name" value="Radical_SAM_3-amino-3-carboxyp"/>
    <property type="match status" value="1"/>
</dbReference>
<protein>
    <recommendedName>
        <fullName evidence="7">2-(3-amino-3-carboxypropyl)histidine synthase subunit 2</fullName>
    </recommendedName>
</protein>
<keyword evidence="9" id="KW-1133">Transmembrane helix</keyword>
<dbReference type="GO" id="GO:0051536">
    <property type="term" value="F:iron-sulfur cluster binding"/>
    <property type="evidence" value="ECO:0007669"/>
    <property type="project" value="UniProtKB-KW"/>
</dbReference>
<comment type="function">
    <text evidence="7">Required for the first step of diphthamide biosynthesis, a post-translational modification of histidine which occurs in elongation factor 2. DPH1 and DPH2 transfer a 3-amino-3-carboxypropyl (ACP) group from S-adenosyl-L-methionine (SAM) to a histidine residue, the reaction is assisted by a reduction system comprising DPH3 and a NADH-dependent reductase. Facilitates the reduction of the catalytic iron-sulfur cluster found in the DPH1 subunit.</text>
</comment>
<comment type="subcellular location">
    <subcellularLocation>
        <location evidence="7">Cytoplasm</location>
    </subcellularLocation>
</comment>
<dbReference type="GO" id="GO:0090560">
    <property type="term" value="F:2-(3-amino-3-carboxypropyl)histidine synthase activity"/>
    <property type="evidence" value="ECO:0007669"/>
    <property type="project" value="InterPro"/>
</dbReference>